<evidence type="ECO:0000256" key="37">
    <source>
        <dbReference type="ARBA" id="ARBA00060149"/>
    </source>
</evidence>
<feature type="region of interest" description="Disordered" evidence="42">
    <location>
        <begin position="976"/>
        <end position="1007"/>
    </location>
</feature>
<evidence type="ECO:0000256" key="20">
    <source>
        <dbReference type="ARBA" id="ARBA00022842"/>
    </source>
</evidence>
<organism evidence="45 46">
    <name type="scientific">Ovis aries</name>
    <name type="common">Sheep</name>
    <dbReference type="NCBI Taxonomy" id="9940"/>
    <lineage>
        <taxon>Eukaryota</taxon>
        <taxon>Metazoa</taxon>
        <taxon>Chordata</taxon>
        <taxon>Craniata</taxon>
        <taxon>Vertebrata</taxon>
        <taxon>Euteleostomi</taxon>
        <taxon>Mammalia</taxon>
        <taxon>Eutheria</taxon>
        <taxon>Laurasiatheria</taxon>
        <taxon>Artiodactyla</taxon>
        <taxon>Ruminantia</taxon>
        <taxon>Pecora</taxon>
        <taxon>Bovidae</taxon>
        <taxon>Caprinae</taxon>
        <taxon>Ovis</taxon>
    </lineage>
</organism>
<dbReference type="EC" id="3.1.-.-" evidence="39"/>
<evidence type="ECO:0000256" key="7">
    <source>
        <dbReference type="ARBA" id="ARBA00022553"/>
    </source>
</evidence>
<dbReference type="InterPro" id="IPR023426">
    <property type="entry name" value="Flap_endonuc"/>
</dbReference>
<keyword evidence="27" id="KW-0010">Activator</keyword>
<evidence type="ECO:0000256" key="39">
    <source>
        <dbReference type="HAMAP-Rule" id="MF_03140"/>
    </source>
</evidence>
<feature type="compositionally biased region" description="Low complexity" evidence="42">
    <location>
        <begin position="891"/>
        <end position="904"/>
    </location>
</feature>
<feature type="compositionally biased region" description="Pro residues" evidence="42">
    <location>
        <begin position="178"/>
        <end position="198"/>
    </location>
</feature>
<keyword evidence="14 39" id="KW-0227">DNA damage</keyword>
<feature type="DNA-binding region" description="NDT80" evidence="40">
    <location>
        <begin position="250"/>
        <end position="541"/>
    </location>
</feature>
<dbReference type="Gene3D" id="3.40.50.1010">
    <property type="entry name" value="5'-nuclease"/>
    <property type="match status" value="1"/>
</dbReference>
<proteinExistence type="inferred from homology"/>
<dbReference type="GO" id="GO:0043565">
    <property type="term" value="F:sequence-specific DNA binding"/>
    <property type="evidence" value="ECO:0007669"/>
    <property type="project" value="TreeGrafter"/>
</dbReference>
<keyword evidence="5" id="KW-0488">Methylation</keyword>
<protein>
    <recommendedName>
        <fullName evidence="39">Flap endonuclease 1</fullName>
        <shortName evidence="39">FEN-1</shortName>
        <ecNumber evidence="39">3.1.-.-</ecNumber>
    </recommendedName>
    <alternativeName>
        <fullName evidence="39">Flap structure-specific endonuclease 1</fullName>
    </alternativeName>
</protein>
<evidence type="ECO:0000256" key="13">
    <source>
        <dbReference type="ARBA" id="ARBA00022759"/>
    </source>
</evidence>
<dbReference type="GO" id="GO:0003700">
    <property type="term" value="F:DNA-binding transcription factor activity"/>
    <property type="evidence" value="ECO:0007669"/>
    <property type="project" value="UniProtKB-UniRule"/>
</dbReference>
<dbReference type="InterPro" id="IPR051577">
    <property type="entry name" value="MRF-like"/>
</dbReference>
<evidence type="ECO:0000256" key="2">
    <source>
        <dbReference type="ARBA" id="ARBA00004389"/>
    </source>
</evidence>
<evidence type="ECO:0000256" key="14">
    <source>
        <dbReference type="ARBA" id="ARBA00022763"/>
    </source>
</evidence>
<keyword evidence="31 39" id="KW-0539">Nucleus</keyword>
<evidence type="ECO:0000256" key="21">
    <source>
        <dbReference type="ARBA" id="ARBA00022989"/>
    </source>
</evidence>
<comment type="similarity">
    <text evidence="4">Belongs to the MRF family.</text>
</comment>
<dbReference type="GO" id="GO:0005730">
    <property type="term" value="C:nucleolus"/>
    <property type="evidence" value="ECO:0007669"/>
    <property type="project" value="UniProtKB-SubCell"/>
</dbReference>
<keyword evidence="10 39" id="KW-0235">DNA replication</keyword>
<keyword evidence="9" id="KW-0812">Transmembrane</keyword>
<keyword evidence="24 40" id="KW-0238">DNA-binding</keyword>
<dbReference type="FunFam" id="2.60.40.1390:FF:000001">
    <property type="entry name" value="Myelin gene regulatory factor"/>
    <property type="match status" value="1"/>
</dbReference>
<dbReference type="InterPro" id="IPR019974">
    <property type="entry name" value="XPG_CS"/>
</dbReference>
<comment type="similarity">
    <text evidence="33 39">Belongs to the XPG/RAD2 endonuclease family. FEN1 subfamily.</text>
</comment>
<keyword evidence="29" id="KW-0325">Glycoprotein</keyword>
<evidence type="ECO:0000256" key="33">
    <source>
        <dbReference type="ARBA" id="ARBA00034726"/>
    </source>
</evidence>
<feature type="compositionally biased region" description="Pro residues" evidence="42">
    <location>
        <begin position="286"/>
        <end position="305"/>
    </location>
</feature>
<evidence type="ECO:0000256" key="5">
    <source>
        <dbReference type="ARBA" id="ARBA00022481"/>
    </source>
</evidence>
<gene>
    <name evidence="45" type="ORF">JEQ12_011119</name>
</gene>
<dbReference type="Pfam" id="PF13888">
    <property type="entry name" value="MRF_C2"/>
    <property type="match status" value="1"/>
</dbReference>
<evidence type="ECO:0000256" key="41">
    <source>
        <dbReference type="SAM" id="Coils"/>
    </source>
</evidence>
<evidence type="ECO:0000256" key="9">
    <source>
        <dbReference type="ARBA" id="ARBA00022692"/>
    </source>
</evidence>
<evidence type="ECO:0000256" key="23">
    <source>
        <dbReference type="ARBA" id="ARBA00023054"/>
    </source>
</evidence>
<evidence type="ECO:0000256" key="12">
    <source>
        <dbReference type="ARBA" id="ARBA00022723"/>
    </source>
</evidence>
<evidence type="ECO:0000259" key="43">
    <source>
        <dbReference type="PROSITE" id="PS51517"/>
    </source>
</evidence>
<keyword evidence="12 39" id="KW-0479">Metal-binding</keyword>
<feature type="region of interest" description="Disordered" evidence="42">
    <location>
        <begin position="56"/>
        <end position="97"/>
    </location>
</feature>
<feature type="compositionally biased region" description="Polar residues" evidence="42">
    <location>
        <begin position="261"/>
        <end position="270"/>
    </location>
</feature>
<feature type="region of interest" description="Disordered" evidence="42">
    <location>
        <begin position="247"/>
        <end position="339"/>
    </location>
</feature>
<dbReference type="InterPro" id="IPR037141">
    <property type="entry name" value="NDT80_DNA-bd_dom_sf"/>
</dbReference>
<evidence type="ECO:0000256" key="36">
    <source>
        <dbReference type="ARBA" id="ARBA00057438"/>
    </source>
</evidence>
<feature type="region of interest" description="Disordered" evidence="42">
    <location>
        <begin position="112"/>
        <end position="150"/>
    </location>
</feature>
<dbReference type="FunFam" id="3.40.50.1010:FF:000003">
    <property type="entry name" value="Flap endonuclease 1"/>
    <property type="match status" value="1"/>
</dbReference>
<dbReference type="GO" id="GO:0043137">
    <property type="term" value="P:DNA replication, removal of RNA primer"/>
    <property type="evidence" value="ECO:0007669"/>
    <property type="project" value="UniProtKB-UniRule"/>
</dbReference>
<dbReference type="PROSITE" id="PS51688">
    <property type="entry name" value="ICA"/>
    <property type="match status" value="1"/>
</dbReference>
<keyword evidence="28" id="KW-0804">Transcription</keyword>
<keyword evidence="6" id="KW-0963">Cytoplasm</keyword>
<keyword evidence="13 39" id="KW-0255">Endonuclease</keyword>
<evidence type="ECO:0000256" key="10">
    <source>
        <dbReference type="ARBA" id="ARBA00022705"/>
    </source>
</evidence>
<dbReference type="SUPFAM" id="SSF47807">
    <property type="entry name" value="5' to 3' exonuclease, C-terminal subdomain"/>
    <property type="match status" value="1"/>
</dbReference>
<dbReference type="SUPFAM" id="SSF88723">
    <property type="entry name" value="PIN domain-like"/>
    <property type="match status" value="1"/>
</dbReference>
<evidence type="ECO:0000256" key="42">
    <source>
        <dbReference type="SAM" id="MobiDB-lite"/>
    </source>
</evidence>
<evidence type="ECO:0000256" key="6">
    <source>
        <dbReference type="ARBA" id="ARBA00022490"/>
    </source>
</evidence>
<dbReference type="InterPro" id="IPR006085">
    <property type="entry name" value="XPG_DNA_repair_N"/>
</dbReference>
<dbReference type="SMART" id="SM00279">
    <property type="entry name" value="HhH2"/>
    <property type="match status" value="1"/>
</dbReference>
<keyword evidence="7 39" id="KW-0597">Phosphoprotein</keyword>
<dbReference type="PROSITE" id="PS00842">
    <property type="entry name" value="XPG_2"/>
    <property type="match status" value="1"/>
</dbReference>
<dbReference type="InterPro" id="IPR008967">
    <property type="entry name" value="p53-like_TF_DNA-bd_sf"/>
</dbReference>
<keyword evidence="20 39" id="KW-0460">Magnesium</keyword>
<feature type="region of interest" description="Disordered" evidence="42">
    <location>
        <begin position="719"/>
        <end position="750"/>
    </location>
</feature>
<reference evidence="45 46" key="1">
    <citation type="submission" date="2020-12" db="EMBL/GenBank/DDBJ databases">
        <title>De novo assembly of Tibetan sheep genome.</title>
        <authorList>
            <person name="Li X."/>
        </authorList>
    </citation>
    <scope>NUCLEOTIDE SEQUENCE [LARGE SCALE GENOMIC DNA]</scope>
    <source>
        <tissue evidence="45">Heart</tissue>
    </source>
</reference>
<dbReference type="HAMAP" id="MF_00614">
    <property type="entry name" value="Fen"/>
    <property type="match status" value="1"/>
</dbReference>
<feature type="compositionally biased region" description="Basic residues" evidence="42">
    <location>
        <begin position="1501"/>
        <end position="1518"/>
    </location>
</feature>
<dbReference type="InterPro" id="IPR008918">
    <property type="entry name" value="HhH2"/>
</dbReference>
<dbReference type="InterPro" id="IPR006084">
    <property type="entry name" value="XPG/Rad2"/>
</dbReference>
<evidence type="ECO:0000313" key="46">
    <source>
        <dbReference type="Proteomes" id="UP000664991"/>
    </source>
</evidence>
<keyword evidence="8" id="KW-0645">Protease</keyword>
<dbReference type="Pfam" id="PF13884">
    <property type="entry name" value="Peptidase_S74"/>
    <property type="match status" value="1"/>
</dbReference>
<keyword evidence="19 39" id="KW-0269">Exonuclease</keyword>
<dbReference type="Pfam" id="PF00867">
    <property type="entry name" value="XPG_I"/>
    <property type="match status" value="1"/>
</dbReference>
<sequence length="1518" mass="165447">MEVVDETEALQRFFEGHDINGALEPSNIDTSILEEYISKEDASDLCFPDISAPASAASYPHGQPAIPGSSGVHHLSPPGGGPSPGRHGALPPPSYSAPLNCNNNNGMGVAPKPFLGGSGPPIKAEPKAPYAPGTLPDSPPDSGSEAYSPQQVNDPHLLRTITPETLCHVGVPSRLEHPPPPPAHLPGPPPPPPPPPHYPVLQRDLYMKAEPPMPPYAAMGQGLVPTDLHHGQQSQMLHQLLQQHGAELPPHPAKKRKHSESPPNTLNAQMLNGMIKQEPGTVTTLPPHPARAPSPPWPPQGPLSPGPGSLPLSIARVQTPPWHPPGAPSPGLLQDSDSLSGSYLDPNYQSIKWQPHQQNKWATLYDANYKELPMLTYRVDADKGFNFSVGDDAFVCQKKNHFQVTAYIGMLGEPKYVKTPEGLKPLDCFYLKLHGVKLEALNQSINIEQSQSDRSKRPFNPVTVNLPPEQVTKVTVGRLHFSETTANNMRKKGKPNPDQRYFMLVVALQAHAQNQNYTLAAQISERIIVRASNPGQFESDSEVLWQRAQVPDTVFHHGRVGINTDRPDEALVVHGNVKVMGSLMHPSDLRAKEHVQEVDTTEQLKRISRMRLVHYRYKPEFAATAGIEAAAPETGVIAQEVKEILPEAVKDTGDVVFANGKTIENFLVVNKERIFMENVGAVKELCKLTDNLETRIDELERWSHKLAKLRRLDSLKSTGSSGAFSHAGSQFSRAGSIPHKKRPPKVASKSSSVVPDQACISQRFLQGTIVALVVVMAFSVVSMSTLYVLSLRTEEDLVESDGSFAVSTSCLLALLRPQHPGGSEAMCPCRSSQSFGTTQLRQSPVTTGVLGPQPSLLLGTTGPTHSAPAPALRTLDLCSTHPCPVICCSSPSPTPSTDPGLGPSFNPGRGLSPSPSPSTNRSGPSQMALLPVTNIRAKSWGLSANGIGYFKHPKSSNPMASPVVPFPGGQGKAKNGPSLGLHGRGRRAVPEPGLSPAQPTQARSQSDPVPFLTSIQVLENSMPITSQYCASEDACRPGNVTYHIPVSSSTPLHLRLTLQMNSSSPVSVVLCSLMSKEEPCEEGGILQSLHAHQDTQGTSHQWPVTILSFRRFTYHFRVALLDNPPLRYRKNTCPSCIAMGIQGLAKLIADVAPSAIRENDIKSYFGRKVAIDASMSIYQFLIAVRQGGDVLQNEEGETTSHLMGMFYRTIRMMENGIKPVYVFDGKPPQLKSGELAKRSERRAEAEKQLQQAQAAGAEAEVEKFTKRLVKVTKQHNDECKHLLSLMGIPYLDAPSEAEASCAALVKAGKVYAAATEDMDCLTFGSPVLMRHLTASEAKKLPIQEFHLSRILQELGLNQEQFVDLCILLGSDYCESIRGIGPKRAVDLIQKHKSIEEIVRRLDPNKYPVPENWLHKEAQQLFLEPEVLDPESVELKWSEPNEEELVRFMCGEKQFSEERIRSGVRRLSKSRQGSTQGRLDDFFKVTGSLSSAKRKEPEPKGAAKKKAKTGAAGKFKRGK</sequence>
<keyword evidence="15" id="KW-0221">Differentiation</keyword>
<dbReference type="Pfam" id="PF13887">
    <property type="entry name" value="MYRF_ICA"/>
    <property type="match status" value="1"/>
</dbReference>
<keyword evidence="11 39" id="KW-0540">Nuclease</keyword>
<feature type="compositionally biased region" description="Polar residues" evidence="42">
    <location>
        <begin position="997"/>
        <end position="1007"/>
    </location>
</feature>
<dbReference type="PROSITE" id="PS00841">
    <property type="entry name" value="XPG_1"/>
    <property type="match status" value="1"/>
</dbReference>
<evidence type="ECO:0000256" key="22">
    <source>
        <dbReference type="ARBA" id="ARBA00023015"/>
    </source>
</evidence>
<evidence type="ECO:0000256" key="30">
    <source>
        <dbReference type="ARBA" id="ARBA00023204"/>
    </source>
</evidence>
<feature type="compositionally biased region" description="Low complexity" evidence="42">
    <location>
        <begin position="67"/>
        <end position="77"/>
    </location>
</feature>
<dbReference type="InterPro" id="IPR006086">
    <property type="entry name" value="XPG-I_dom"/>
</dbReference>
<comment type="function">
    <text evidence="36">Membrane-bound part that has no transcription factor activity and remains attached to the endoplasmic reticulum membrane following cleavage.</text>
</comment>
<dbReference type="Gene3D" id="2.60.40.1390">
    <property type="entry name" value="NDT80 DNA-binding domain"/>
    <property type="match status" value="1"/>
</dbReference>
<dbReference type="CDD" id="cd10144">
    <property type="entry name" value="Peptidase_S74_CIMCD"/>
    <property type="match status" value="1"/>
</dbReference>
<dbReference type="PROSITE" id="PS51517">
    <property type="entry name" value="NDT80"/>
    <property type="match status" value="1"/>
</dbReference>
<feature type="region of interest" description="Disordered" evidence="42">
    <location>
        <begin position="891"/>
        <end position="926"/>
    </location>
</feature>
<dbReference type="GO" id="GO:0017108">
    <property type="term" value="F:5'-flap endonuclease activity"/>
    <property type="evidence" value="ECO:0007669"/>
    <property type="project" value="UniProtKB-UniRule"/>
</dbReference>
<feature type="region of interest" description="Disordered" evidence="42">
    <location>
        <begin position="1465"/>
        <end position="1518"/>
    </location>
</feature>
<evidence type="ECO:0000313" key="45">
    <source>
        <dbReference type="EMBL" id="KAG5196433.1"/>
    </source>
</evidence>
<dbReference type="EMBL" id="JAEMGP010000021">
    <property type="protein sequence ID" value="KAG5196433.1"/>
    <property type="molecule type" value="Genomic_DNA"/>
</dbReference>
<dbReference type="GO" id="GO:0005654">
    <property type="term" value="C:nucleoplasm"/>
    <property type="evidence" value="ECO:0007669"/>
    <property type="project" value="UniProtKB-SubCell"/>
</dbReference>
<dbReference type="InterPro" id="IPR025719">
    <property type="entry name" value="MYRF_C2"/>
</dbReference>
<feature type="region of interest" description="Disordered" evidence="42">
    <location>
        <begin position="170"/>
        <end position="200"/>
    </location>
</feature>
<evidence type="ECO:0000256" key="28">
    <source>
        <dbReference type="ARBA" id="ARBA00023163"/>
    </source>
</evidence>
<comment type="subcellular location">
    <subcellularLocation>
        <location evidence="3">Cytoplasm</location>
    </subcellularLocation>
    <subcellularLocation>
        <location evidence="2">Endoplasmic reticulum membrane</location>
        <topology evidence="2">Single-pass membrane protein</topology>
    </subcellularLocation>
    <subcellularLocation>
        <location evidence="1 39">Mitochondrion</location>
    </subcellularLocation>
    <subcellularLocation>
        <location evidence="39">Nucleus</location>
        <location evidence="39">Nucleolus</location>
    </subcellularLocation>
    <subcellularLocation>
        <location evidence="39">Nucleus</location>
        <location evidence="39">Nucleoplasm</location>
    </subcellularLocation>
    <text evidence="39">Resides mostly in the nucleoli and relocalizes to the nucleoplasm upon DNA damage.</text>
</comment>
<evidence type="ECO:0000256" key="3">
    <source>
        <dbReference type="ARBA" id="ARBA00004496"/>
    </source>
</evidence>
<evidence type="ECO:0000259" key="44">
    <source>
        <dbReference type="PROSITE" id="PS51688"/>
    </source>
</evidence>
<name>A0A836CT16_SHEEP</name>
<dbReference type="InterPro" id="IPR030392">
    <property type="entry name" value="S74_ICA"/>
</dbReference>
<dbReference type="GO" id="GO:0008409">
    <property type="term" value="F:5'-3' exonuclease activity"/>
    <property type="evidence" value="ECO:0007669"/>
    <property type="project" value="UniProtKB-UniRule"/>
</dbReference>
<evidence type="ECO:0000256" key="15">
    <source>
        <dbReference type="ARBA" id="ARBA00022782"/>
    </source>
</evidence>
<dbReference type="GO" id="GO:0032286">
    <property type="term" value="P:central nervous system myelin maintenance"/>
    <property type="evidence" value="ECO:0007669"/>
    <property type="project" value="TreeGrafter"/>
</dbReference>
<dbReference type="GO" id="GO:0000287">
    <property type="term" value="F:magnesium ion binding"/>
    <property type="evidence" value="ECO:0007669"/>
    <property type="project" value="UniProtKB-UniRule"/>
</dbReference>
<keyword evidence="18" id="KW-0256">Endoplasmic reticulum</keyword>
<evidence type="ECO:0000256" key="34">
    <source>
        <dbReference type="ARBA" id="ARBA00046466"/>
    </source>
</evidence>
<feature type="compositionally biased region" description="Low complexity" evidence="42">
    <location>
        <begin position="306"/>
        <end position="315"/>
    </location>
</feature>
<keyword evidence="30 39" id="KW-0234">DNA repair</keyword>
<evidence type="ECO:0000256" key="27">
    <source>
        <dbReference type="ARBA" id="ARBA00023159"/>
    </source>
</evidence>
<comment type="function">
    <text evidence="32 39">Structure-specific nuclease with 5'-flap endonuclease and 5'-3' exonuclease activities involved in DNA replication and repair. During DNA replication, cleaves the 5'-overhanging flap structure that is generated by displacement synthesis when DNA polymerase encounters the 5'-end of a downstream Okazaki fragment. It enters the flap from the 5'-end and then tracks to cleave the flap base, leaving a nick for ligation. Also involved in the long patch base excision repair (LP-BER) pathway, by cleaving within the apurinic/apyrimidinic (AP) site-terminated flap. Acts as a genome stabilization factor that prevents flaps from equilibrating into structures that lead to duplications and deletions. Also possesses 5'-3' exonuclease activity on nicked or gapped double-stranded DNA, and exhibits RNase H activity. Also involved in replication and repair of rDNA and in repairing mitochondrial DNA.</text>
</comment>
<evidence type="ECO:0000256" key="19">
    <source>
        <dbReference type="ARBA" id="ARBA00022839"/>
    </source>
</evidence>
<comment type="subunit">
    <text evidence="34">Interacts with PCNA. Three molecules of FEN1 bind to one PCNA trimer with each molecule binding to one PCNA monomer. PCNA stimulates the nuclease activity without altering cleavage specificity. The C-terminal domain binds EP300; can bind simultaneously to both PCNA and EP300. Interacts with DDX11; this interaction is direct and increases flap endonuclease activity of FEN1. Interacts with WDR4; regulating its endonuclease activity. Interacts with POLB.</text>
</comment>
<feature type="compositionally biased region" description="Low complexity" evidence="42">
    <location>
        <begin position="329"/>
        <end position="339"/>
    </location>
</feature>
<dbReference type="FunFam" id="1.10.150.20:FF:000009">
    <property type="entry name" value="Flap endonuclease 1"/>
    <property type="match status" value="1"/>
</dbReference>
<dbReference type="GO" id="GO:0045893">
    <property type="term" value="P:positive regulation of DNA-templated transcription"/>
    <property type="evidence" value="ECO:0007669"/>
    <property type="project" value="TreeGrafter"/>
</dbReference>
<feature type="coiled-coil region" evidence="41">
    <location>
        <begin position="1235"/>
        <end position="1274"/>
    </location>
</feature>
<comment type="cofactor">
    <cofactor evidence="39">
        <name>Mg(2+)</name>
        <dbReference type="ChEBI" id="CHEBI:18420"/>
    </cofactor>
    <text evidence="39">Binds 2 magnesium ions per subunit. They probably participate in the reaction catalyzed by the enzyme. May bind an additional third magnesium ion after substrate binding.</text>
</comment>
<dbReference type="CDD" id="cd09867">
    <property type="entry name" value="PIN_FEN1"/>
    <property type="match status" value="1"/>
</dbReference>
<feature type="domain" description="NDT80" evidence="43">
    <location>
        <begin position="250"/>
        <end position="541"/>
    </location>
</feature>
<evidence type="ECO:0000256" key="11">
    <source>
        <dbReference type="ARBA" id="ARBA00022722"/>
    </source>
</evidence>
<keyword evidence="23 41" id="KW-0175">Coiled coil</keyword>
<evidence type="ECO:0000256" key="31">
    <source>
        <dbReference type="ARBA" id="ARBA00023242"/>
    </source>
</evidence>
<evidence type="ECO:0000256" key="32">
    <source>
        <dbReference type="ARBA" id="ARBA00029382"/>
    </source>
</evidence>
<keyword evidence="21" id="KW-1133">Transmembrane helix</keyword>
<dbReference type="Pfam" id="PF00752">
    <property type="entry name" value="XPG_N"/>
    <property type="match status" value="1"/>
</dbReference>
<keyword evidence="16 39" id="KW-0378">Hydrolase</keyword>
<dbReference type="InterPro" id="IPR029060">
    <property type="entry name" value="PIN-like_dom_sf"/>
</dbReference>
<keyword evidence="22" id="KW-0805">Transcription regulation</keyword>
<evidence type="ECO:0000256" key="25">
    <source>
        <dbReference type="ARBA" id="ARBA00023128"/>
    </source>
</evidence>
<dbReference type="PANTHER" id="PTHR13029">
    <property type="match status" value="1"/>
</dbReference>
<dbReference type="Gene3D" id="1.10.150.20">
    <property type="entry name" value="5' to 3' exonuclease, C-terminal subdomain"/>
    <property type="match status" value="1"/>
</dbReference>
<dbReference type="Pfam" id="PF05224">
    <property type="entry name" value="NDT80_PhoG"/>
    <property type="match status" value="1"/>
</dbReference>
<evidence type="ECO:0000256" key="17">
    <source>
        <dbReference type="ARBA" id="ARBA00022813"/>
    </source>
</evidence>
<evidence type="ECO:0000256" key="18">
    <source>
        <dbReference type="ARBA" id="ARBA00022824"/>
    </source>
</evidence>
<dbReference type="InterPro" id="IPR026932">
    <property type="entry name" value="MYRF_ICA"/>
</dbReference>
<evidence type="ECO:0000256" key="24">
    <source>
        <dbReference type="ARBA" id="ARBA00023125"/>
    </source>
</evidence>
<feature type="domain" description="Peptidase S74" evidence="44">
    <location>
        <begin position="587"/>
        <end position="696"/>
    </location>
</feature>
<evidence type="ECO:0000256" key="4">
    <source>
        <dbReference type="ARBA" id="ARBA00008221"/>
    </source>
</evidence>
<evidence type="ECO:0000256" key="8">
    <source>
        <dbReference type="ARBA" id="ARBA00022670"/>
    </source>
</evidence>
<evidence type="ECO:0000256" key="40">
    <source>
        <dbReference type="PROSITE-ProRule" id="PRU00850"/>
    </source>
</evidence>
<evidence type="ECO:0000256" key="29">
    <source>
        <dbReference type="ARBA" id="ARBA00023180"/>
    </source>
</evidence>
<dbReference type="GO" id="GO:0016540">
    <property type="term" value="P:protein autoprocessing"/>
    <property type="evidence" value="ECO:0007669"/>
    <property type="project" value="InterPro"/>
</dbReference>
<dbReference type="CDD" id="cd09907">
    <property type="entry name" value="H3TH_FEN1-Euk"/>
    <property type="match status" value="1"/>
</dbReference>
<dbReference type="InterPro" id="IPR036279">
    <property type="entry name" value="5-3_exonuclease_C_sf"/>
</dbReference>
<dbReference type="FunFam" id="2.60.40.1390:FF:000011">
    <property type="entry name" value="Myelin regulatory factor-like"/>
    <property type="match status" value="1"/>
</dbReference>
<accession>A0A836CT16</accession>
<evidence type="ECO:0000256" key="1">
    <source>
        <dbReference type="ARBA" id="ARBA00004173"/>
    </source>
</evidence>
<dbReference type="InterPro" id="IPR024061">
    <property type="entry name" value="NDT80_DNA-bd_dom"/>
</dbReference>
<evidence type="ECO:0000256" key="38">
    <source>
        <dbReference type="ARBA" id="ARBA00064388"/>
    </source>
</evidence>
<dbReference type="GO" id="GO:0008233">
    <property type="term" value="F:peptidase activity"/>
    <property type="evidence" value="ECO:0007669"/>
    <property type="project" value="UniProtKB-KW"/>
</dbReference>
<feature type="compositionally biased region" description="Polar residues" evidence="42">
    <location>
        <begin position="719"/>
        <end position="733"/>
    </location>
</feature>
<dbReference type="PRINTS" id="PR00853">
    <property type="entry name" value="XPGRADSUPER"/>
</dbReference>
<dbReference type="PANTHER" id="PTHR13029:SF16">
    <property type="entry name" value="MYELIN REGULATORY FACTOR"/>
    <property type="match status" value="1"/>
</dbReference>
<evidence type="ECO:0000256" key="16">
    <source>
        <dbReference type="ARBA" id="ARBA00022801"/>
    </source>
</evidence>
<dbReference type="SMART" id="SM00485">
    <property type="entry name" value="XPGN"/>
    <property type="match status" value="1"/>
</dbReference>
<comment type="function">
    <text evidence="37">Constitutes a precursor of the transcription factor. Mediates the autocatalytic cleavage that releases the Myelin regulatory factor, N-terminal component that specifically activates transcription of central nervous system (CNS) myelin genes.</text>
</comment>
<keyword evidence="17" id="KW-0068">Autocatalytic cleavage</keyword>
<dbReference type="GO" id="GO:0005739">
    <property type="term" value="C:mitochondrion"/>
    <property type="evidence" value="ECO:0007669"/>
    <property type="project" value="UniProtKB-SubCell"/>
</dbReference>
<keyword evidence="26" id="KW-0472">Membrane</keyword>
<comment type="function">
    <text evidence="35">Transcription factor that specifically activates expression of myelin genes such as MBP, MOG, MAG, DUSP15 and PLP1 during oligodendrocyte (OL) maturation, thereby playing a central role in oligodendrocyte maturation and CNS myelination. Specifically recognizes and binds DNA sequence 5'-CTGGYAC-3' in the regulatory regions of myelin-specific genes and directly activates their expression. Not only required during oligodendrocyte differentiation but is also required on an ongoing basis for the maintenance of expression of myelin genes and for the maintenance of a mature, viable oligodendrocyte phenotype.</text>
</comment>
<dbReference type="SMART" id="SM00484">
    <property type="entry name" value="XPGI"/>
    <property type="match status" value="1"/>
</dbReference>
<comment type="subunit">
    <text evidence="38">Homotrimer. Interacts (via C-terminal region) with TMEM98; the interaction inhibits MYRF self-cleavage.</text>
</comment>
<dbReference type="Proteomes" id="UP000664991">
    <property type="component" value="Chromosome 21"/>
</dbReference>
<evidence type="ECO:0000256" key="35">
    <source>
        <dbReference type="ARBA" id="ARBA00055922"/>
    </source>
</evidence>
<dbReference type="SUPFAM" id="SSF49417">
    <property type="entry name" value="p53-like transcription factors"/>
    <property type="match status" value="1"/>
</dbReference>
<keyword evidence="25 39" id="KW-0496">Mitochondrion</keyword>
<dbReference type="GO" id="GO:0006284">
    <property type="term" value="P:base-excision repair"/>
    <property type="evidence" value="ECO:0007669"/>
    <property type="project" value="UniProtKB-UniRule"/>
</dbReference>
<evidence type="ECO:0000256" key="26">
    <source>
        <dbReference type="ARBA" id="ARBA00023136"/>
    </source>
</evidence>
<dbReference type="GO" id="GO:0005789">
    <property type="term" value="C:endoplasmic reticulum membrane"/>
    <property type="evidence" value="ECO:0007669"/>
    <property type="project" value="UniProtKB-SubCell"/>
</dbReference>
<comment type="caution">
    <text evidence="45">The sequence shown here is derived from an EMBL/GenBank/DDBJ whole genome shotgun (WGS) entry which is preliminary data.</text>
</comment>